<keyword evidence="3" id="KW-1185">Reference proteome</keyword>
<gene>
    <name evidence="2" type="ORF">BGZ80_005552</name>
</gene>
<dbReference type="Proteomes" id="UP000703661">
    <property type="component" value="Unassembled WGS sequence"/>
</dbReference>
<organism evidence="2 3">
    <name type="scientific">Entomortierella chlamydospora</name>
    <dbReference type="NCBI Taxonomy" id="101097"/>
    <lineage>
        <taxon>Eukaryota</taxon>
        <taxon>Fungi</taxon>
        <taxon>Fungi incertae sedis</taxon>
        <taxon>Mucoromycota</taxon>
        <taxon>Mortierellomycotina</taxon>
        <taxon>Mortierellomycetes</taxon>
        <taxon>Mortierellales</taxon>
        <taxon>Mortierellaceae</taxon>
        <taxon>Entomortierella</taxon>
    </lineage>
</organism>
<reference evidence="2" key="1">
    <citation type="journal article" date="2020" name="Fungal Divers.">
        <title>Resolving the Mortierellaceae phylogeny through synthesis of multi-gene phylogenetics and phylogenomics.</title>
        <authorList>
            <person name="Vandepol N."/>
            <person name="Liber J."/>
            <person name="Desiro A."/>
            <person name="Na H."/>
            <person name="Kennedy M."/>
            <person name="Barry K."/>
            <person name="Grigoriev I.V."/>
            <person name="Miller A.N."/>
            <person name="O'Donnell K."/>
            <person name="Stajich J.E."/>
            <person name="Bonito G."/>
        </authorList>
    </citation>
    <scope>NUCLEOTIDE SEQUENCE</scope>
    <source>
        <strain evidence="2">NRRL 2769</strain>
    </source>
</reference>
<comment type="caution">
    <text evidence="2">The sequence shown here is derived from an EMBL/GenBank/DDBJ whole genome shotgun (WGS) entry which is preliminary data.</text>
</comment>
<proteinExistence type="predicted"/>
<feature type="region of interest" description="Disordered" evidence="1">
    <location>
        <begin position="241"/>
        <end position="286"/>
    </location>
</feature>
<name>A0A9P6MJY4_9FUNG</name>
<evidence type="ECO:0000313" key="2">
    <source>
        <dbReference type="EMBL" id="KAG0004794.1"/>
    </source>
</evidence>
<protein>
    <submittedName>
        <fullName evidence="2">Uncharacterized protein</fullName>
    </submittedName>
</protein>
<evidence type="ECO:0000256" key="1">
    <source>
        <dbReference type="SAM" id="MobiDB-lite"/>
    </source>
</evidence>
<dbReference type="EMBL" id="JAAAID010002735">
    <property type="protein sequence ID" value="KAG0004794.1"/>
    <property type="molecule type" value="Genomic_DNA"/>
</dbReference>
<evidence type="ECO:0000313" key="3">
    <source>
        <dbReference type="Proteomes" id="UP000703661"/>
    </source>
</evidence>
<accession>A0A9P6MJY4</accession>
<feature type="non-terminal residue" evidence="2">
    <location>
        <position position="1"/>
    </location>
</feature>
<sequence length="306" mass="33643">DHVASNIPCSPADEEFIAIEKHLIVIGSTLDQLSLHSQGSAGGPALMAHQPGLWNECTWIPRPTYLDICSHAQETPGTCSRHYSPLPWKAHSLHHNMPSLTFPDQDMVIDDDSYFSHAEPVDNIANDRSISEVNPAMDTIDVDEIDDDFSDLEPEKRLIEDDLGDLDDLPLEEIFSDDFGDHAPKKQLIKDDFADIATLPVDGFEDLTLGQSPASGYPPAVKETIQEEAALYDFDVDANRTNNGKNESTHDGFYADNAGETDNANIEDPSEQPITSDEQSALGHSGIPLKRSTNLIRPACRHLSCI</sequence>
<dbReference type="AlphaFoldDB" id="A0A9P6MJY4"/>